<dbReference type="RefSeq" id="WP_151621942.1">
    <property type="nucleotide sequence ID" value="NZ_CP043028.1"/>
</dbReference>
<dbReference type="KEGG" id="pxv:FXF36_00175"/>
<sequence>MTRSDEDIIYELLLKLGNSVKATKAKGKLKSDTEYIQSLRGRIDSEIYYLEDANLLQSELNKYMCKSKNDFMLYNAIKKRHPDLIKPNLARRIDRLVHAIAKQEAIILQKFRIQEPSGNRIDLEDLLAGTNSYKKILTCNIVQVVKELLYDSTSTAVGNIQNELYITETGKKYHIKDCPYCKGKQLIIAPMKMIKNLNLDPCKCVNDRAERTKKEDSYRTIFIDESIHNVSWDLAGYGGRFSSFSYIVCRGNLANESEITEENTLAIDVEYTQERYRTDSIAKNAIGATMILLAFEYNFKGNVKIFTDNLGAMKSWHIGTKNEKLAQMFESVTVQFVPRTENKKADQLGRTQMCLKLPMPIYKQIGDILKDYTELKQENERLKEKERELEDFLNIEREHSLKLSHENNRIKNMSMISLIIERIKYLFQKEHLPVMAVDE</sequence>
<protein>
    <submittedName>
        <fullName evidence="2">Uncharacterized protein</fullName>
    </submittedName>
</protein>
<evidence type="ECO:0000313" key="2">
    <source>
        <dbReference type="EMBL" id="QFJ53397.1"/>
    </source>
</evidence>
<evidence type="ECO:0000313" key="4">
    <source>
        <dbReference type="Proteomes" id="UP000327030"/>
    </source>
</evidence>
<reference evidence="4" key="3">
    <citation type="submission" date="2019-08" db="EMBL/GenBank/DDBJ databases">
        <title>Complete Genome Sequence of the Polysaccharide-Degrading Rumen Bacterium Pseudobutyrivibrio xylanivorans MA3014.</title>
        <authorList>
            <person name="Palevich N."/>
            <person name="Maclean P.H."/>
            <person name="Kelly W.J."/>
            <person name="Leahy S.C."/>
            <person name="Rakonjac J."/>
            <person name="Attwood G.T."/>
        </authorList>
    </citation>
    <scope>NUCLEOTIDE SEQUENCE [LARGE SCALE GENOMIC DNA]</scope>
    <source>
        <strain evidence="4">MA3014</strain>
    </source>
</reference>
<proteinExistence type="predicted"/>
<dbReference type="EMBL" id="CP043028">
    <property type="protein sequence ID" value="QFJ53397.1"/>
    <property type="molecule type" value="Genomic_DNA"/>
</dbReference>
<accession>A0A5P6VLF5</accession>
<evidence type="ECO:0000256" key="1">
    <source>
        <dbReference type="SAM" id="Coils"/>
    </source>
</evidence>
<dbReference type="Proteomes" id="UP000327030">
    <property type="component" value="Chromosome 1"/>
</dbReference>
<reference evidence="2" key="2">
    <citation type="journal article" date="2019" name="Appl. Environ. Microbiol.">
        <title>Comparative Genomics of Rumen Butyrivibrio spp. Uncovers a Continuum of Polysaccharide-Degrading Capabilities.</title>
        <authorList>
            <person name="Palevich N."/>
            <person name="Kelly W.J."/>
            <person name="Leahy S.C."/>
            <person name="Denman S."/>
            <person name="Altermann E."/>
            <person name="Rakonjac J."/>
            <person name="Attwood G.T."/>
        </authorList>
    </citation>
    <scope>NUCLEOTIDE SEQUENCE</scope>
    <source>
        <strain evidence="2">MA3014</strain>
    </source>
</reference>
<dbReference type="EMBL" id="CP043028">
    <property type="protein sequence ID" value="QFJ53474.1"/>
    <property type="molecule type" value="Genomic_DNA"/>
</dbReference>
<dbReference type="AlphaFoldDB" id="A0A5P6VLF5"/>
<gene>
    <name evidence="2" type="ORF">FXF36_00175</name>
    <name evidence="3" type="ORF">FXF36_00585</name>
</gene>
<keyword evidence="1" id="KW-0175">Coiled coil</keyword>
<reference evidence="2" key="1">
    <citation type="journal article" date="2018" name="Nat. Biotechnol.">
        <title>Cultivation and sequencing of rumen microbiome members from the Hungate1000 Collection.</title>
        <authorList>
            <consortium name="Hungate1000 project collaborators"/>
            <person name="Seshadri R."/>
            <person name="Leahy S.C."/>
            <person name="Attwood G.T."/>
            <person name="Teh K.H."/>
            <person name="Lambie S.C."/>
            <person name="Cookson A.L."/>
            <person name="Eloe-Fadrosh E.A."/>
            <person name="Pavlopoulos G.A."/>
            <person name="Hadjithomas M."/>
            <person name="Varghese N.J."/>
            <person name="Paez-Espino D."/>
            <person name="Perry R."/>
            <person name="Henderson G."/>
            <person name="Creevey C.J."/>
            <person name="Terrapon N."/>
            <person name="Lapebie P."/>
            <person name="Drula E."/>
            <person name="Lombard V."/>
            <person name="Rubin E."/>
            <person name="Kyrpides N.C."/>
            <person name="Henrissat B."/>
            <person name="Woyke T."/>
            <person name="Ivanova N.N."/>
            <person name="Kelly W.J."/>
        </authorList>
    </citation>
    <scope>NUCLEOTIDE SEQUENCE</scope>
    <source>
        <strain evidence="2">MA3014</strain>
    </source>
</reference>
<reference evidence="2" key="4">
    <citation type="journal article" date="2020" name="Genome Biol. Evol.">
        <title>Complete Genome Sequence of the Polysaccharide-Degrading Rumen Bacterium Pseudobutyrivibrio xylanivorans MA3014 Reveals an Incomplete Glycolytic Pathway.</title>
        <authorList>
            <person name="Palevich N."/>
            <person name="Maclean P.H."/>
            <person name="Kelly W.J."/>
            <person name="Leahy S.C."/>
            <person name="Rakonjac J."/>
            <person name="Attwood G.T."/>
        </authorList>
    </citation>
    <scope>NUCLEOTIDE SEQUENCE</scope>
    <source>
        <strain evidence="2">MA3014</strain>
    </source>
</reference>
<feature type="coiled-coil region" evidence="1">
    <location>
        <begin position="365"/>
        <end position="395"/>
    </location>
</feature>
<dbReference type="KEGG" id="pxv:FXF36_00585"/>
<organism evidence="2 4">
    <name type="scientific">Pseudobutyrivibrio xylanivorans</name>
    <dbReference type="NCBI Taxonomy" id="185007"/>
    <lineage>
        <taxon>Bacteria</taxon>
        <taxon>Bacillati</taxon>
        <taxon>Bacillota</taxon>
        <taxon>Clostridia</taxon>
        <taxon>Lachnospirales</taxon>
        <taxon>Lachnospiraceae</taxon>
        <taxon>Pseudobutyrivibrio</taxon>
    </lineage>
</organism>
<evidence type="ECO:0000313" key="3">
    <source>
        <dbReference type="EMBL" id="QFJ53474.1"/>
    </source>
</evidence>
<name>A0A5P6VLF5_PSEXY</name>
<dbReference type="OrthoDB" id="2005732at2"/>